<gene>
    <name evidence="2" type="ORF">NDK43_18965</name>
</gene>
<evidence type="ECO:0000313" key="2">
    <source>
        <dbReference type="EMBL" id="MCM2534064.1"/>
    </source>
</evidence>
<organism evidence="2 3">
    <name type="scientific">Neobacillus pocheonensis</name>
    <dbReference type="NCBI Taxonomy" id="363869"/>
    <lineage>
        <taxon>Bacteria</taxon>
        <taxon>Bacillati</taxon>
        <taxon>Bacillota</taxon>
        <taxon>Bacilli</taxon>
        <taxon>Bacillales</taxon>
        <taxon>Bacillaceae</taxon>
        <taxon>Neobacillus</taxon>
    </lineage>
</organism>
<dbReference type="EMBL" id="JAMQCR010000001">
    <property type="protein sequence ID" value="MCM2534064.1"/>
    <property type="molecule type" value="Genomic_DNA"/>
</dbReference>
<name>A0ABT0WDE3_9BACI</name>
<accession>A0ABT0WDE3</accession>
<keyword evidence="1" id="KW-1133">Transmembrane helix</keyword>
<comment type="caution">
    <text evidence="2">The sequence shown here is derived from an EMBL/GenBank/DDBJ whole genome shotgun (WGS) entry which is preliminary data.</text>
</comment>
<keyword evidence="1" id="KW-0812">Transmembrane</keyword>
<protein>
    <submittedName>
        <fullName evidence="2">Uncharacterized protein</fullName>
    </submittedName>
</protein>
<keyword evidence="1" id="KW-0472">Membrane</keyword>
<evidence type="ECO:0000256" key="1">
    <source>
        <dbReference type="SAM" id="Phobius"/>
    </source>
</evidence>
<dbReference type="Proteomes" id="UP001523262">
    <property type="component" value="Unassembled WGS sequence"/>
</dbReference>
<sequence>MKNVLKRVSNTFFPALICFGFITSMAAVLFLPSSHSEAYAKSSISTHSTTEKATTYITSFKVVSGKWVGKFDYIQWYFGKDADREFQKDCKCSKDMDHAPDGYWIRNVNPKIRTFPISSSAQYILQTRNPYSIKWNEKVTKGQFLTFLKERNKDHTIPFHIEVKNGVITKITEQYIP</sequence>
<reference evidence="2 3" key="1">
    <citation type="submission" date="2022-06" db="EMBL/GenBank/DDBJ databases">
        <authorList>
            <person name="Jeon C.O."/>
        </authorList>
    </citation>
    <scope>NUCLEOTIDE SEQUENCE [LARGE SCALE GENOMIC DNA]</scope>
    <source>
        <strain evidence="2 3">KCTC 13943</strain>
    </source>
</reference>
<feature type="transmembrane region" description="Helical" evidence="1">
    <location>
        <begin position="12"/>
        <end position="31"/>
    </location>
</feature>
<proteinExistence type="predicted"/>
<keyword evidence="3" id="KW-1185">Reference proteome</keyword>
<evidence type="ECO:0000313" key="3">
    <source>
        <dbReference type="Proteomes" id="UP001523262"/>
    </source>
</evidence>